<dbReference type="PATRIC" id="fig|883066.3.peg.488"/>
<dbReference type="PANTHER" id="PTHR21708">
    <property type="entry name" value="PROBABLE 2-DEHYDROPANTOATE 2-REDUCTASE"/>
    <property type="match status" value="1"/>
</dbReference>
<dbReference type="Proteomes" id="UP000009888">
    <property type="component" value="Unassembled WGS sequence"/>
</dbReference>
<dbReference type="PANTHER" id="PTHR21708:SF26">
    <property type="entry name" value="2-DEHYDROPANTOATE 2-REDUCTASE"/>
    <property type="match status" value="1"/>
</dbReference>
<dbReference type="Pfam" id="PF02558">
    <property type="entry name" value="ApbA"/>
    <property type="match status" value="1"/>
</dbReference>
<dbReference type="GO" id="GO:0005737">
    <property type="term" value="C:cytoplasm"/>
    <property type="evidence" value="ECO:0007669"/>
    <property type="project" value="TreeGrafter"/>
</dbReference>
<feature type="domain" description="Ketopantoate reductase C-terminal" evidence="2">
    <location>
        <begin position="169"/>
        <end position="282"/>
    </location>
</feature>
<dbReference type="InterPro" id="IPR013332">
    <property type="entry name" value="KPR_N"/>
</dbReference>
<dbReference type="Gene3D" id="3.40.50.720">
    <property type="entry name" value="NAD(P)-binding Rossmann-like Domain"/>
    <property type="match status" value="1"/>
</dbReference>
<dbReference type="InterPro" id="IPR051402">
    <property type="entry name" value="KPR-Related"/>
</dbReference>
<evidence type="ECO:0000313" key="4">
    <source>
        <dbReference type="Proteomes" id="UP000009888"/>
    </source>
</evidence>
<dbReference type="HOGENOM" id="CLU_031468_6_1_11"/>
<feature type="domain" description="Ketopantoate reductase N-terminal" evidence="1">
    <location>
        <begin position="3"/>
        <end position="134"/>
    </location>
</feature>
<gene>
    <name evidence="3" type="ORF">HMPREF9233_00467</name>
</gene>
<dbReference type="SUPFAM" id="SSF48179">
    <property type="entry name" value="6-phosphogluconate dehydrogenase C-terminal domain-like"/>
    <property type="match status" value="1"/>
</dbReference>
<dbReference type="RefSeq" id="WP_007000684.1">
    <property type="nucleotide sequence ID" value="NZ_JH992955.1"/>
</dbReference>
<accession>K9F2I1</accession>
<organism evidence="3 4">
    <name type="scientific">Actinobaculum massiliense ACS-171-V-Col2</name>
    <dbReference type="NCBI Taxonomy" id="883066"/>
    <lineage>
        <taxon>Bacteria</taxon>
        <taxon>Bacillati</taxon>
        <taxon>Actinomycetota</taxon>
        <taxon>Actinomycetes</taxon>
        <taxon>Actinomycetales</taxon>
        <taxon>Actinomycetaceae</taxon>
        <taxon>Actinobaculum</taxon>
    </lineage>
</organism>
<protein>
    <submittedName>
        <fullName evidence="3">2-dehydropantoate 2-reductase</fullName>
    </submittedName>
</protein>
<dbReference type="STRING" id="202789.GCA_001457435_01667"/>
<dbReference type="InterPro" id="IPR013752">
    <property type="entry name" value="KPA_reductase"/>
</dbReference>
<dbReference type="Pfam" id="PF08546">
    <property type="entry name" value="ApbA_C"/>
    <property type="match status" value="1"/>
</dbReference>
<dbReference type="eggNOG" id="COG1893">
    <property type="taxonomic scope" value="Bacteria"/>
</dbReference>
<evidence type="ECO:0000259" key="1">
    <source>
        <dbReference type="Pfam" id="PF02558"/>
    </source>
</evidence>
<evidence type="ECO:0000259" key="2">
    <source>
        <dbReference type="Pfam" id="PF08546"/>
    </source>
</evidence>
<comment type="caution">
    <text evidence="3">The sequence shown here is derived from an EMBL/GenBank/DDBJ whole genome shotgun (WGS) entry which is preliminary data.</text>
</comment>
<evidence type="ECO:0000313" key="3">
    <source>
        <dbReference type="EMBL" id="EKU95680.1"/>
    </source>
</evidence>
<dbReference type="EMBL" id="AGWL01000002">
    <property type="protein sequence ID" value="EKU95680.1"/>
    <property type="molecule type" value="Genomic_DNA"/>
</dbReference>
<proteinExistence type="predicted"/>
<dbReference type="InterPro" id="IPR008927">
    <property type="entry name" value="6-PGluconate_DH-like_C_sf"/>
</dbReference>
<dbReference type="InterPro" id="IPR013328">
    <property type="entry name" value="6PGD_dom2"/>
</dbReference>
<keyword evidence="4" id="KW-1185">Reference proteome</keyword>
<name>K9F2I1_9ACTO</name>
<sequence length="290" mass="30747">MLHIYGPGGVGGLLAGVLAKNGQDVAIVATPRTADVINTDGLVIRSQKYGNFTVKVRAVTKPARGAQVLLTTKSYTLPEIARIVKSANPSEVGALFNGFTHAKAVHDLTDNDTWSGSIRTISSRVAPGVIEQTSKFVRLELPDSAMDGEISRTLLEGGLDVSFGGTEEQVLWRKLRSQSLMALLTAATNLPIGSAMERNQKVTCHAVDEMARIATFMGLPTSHNDIMQGLLMSDPEATSSMARDVADGKHCELKELGSDVVAAASRAGIPVPALATLVSAVEDRINRTSK</sequence>
<dbReference type="Gene3D" id="1.10.1040.10">
    <property type="entry name" value="N-(1-d-carboxylethyl)-l-norvaline Dehydrogenase, domain 2"/>
    <property type="match status" value="1"/>
</dbReference>
<reference evidence="3 4" key="1">
    <citation type="submission" date="2012-09" db="EMBL/GenBank/DDBJ databases">
        <title>The Genome Sequence of Actinobaculum massiliae ACS-171-V-COL2.</title>
        <authorList>
            <consortium name="The Broad Institute Genome Sequencing Platform"/>
            <person name="Earl A."/>
            <person name="Ward D."/>
            <person name="Feldgarden M."/>
            <person name="Gevers D."/>
            <person name="Saerens B."/>
            <person name="Vaneechoutte M."/>
            <person name="Walker B."/>
            <person name="Young S.K."/>
            <person name="Zeng Q."/>
            <person name="Gargeya S."/>
            <person name="Fitzgerald M."/>
            <person name="Haas B."/>
            <person name="Abouelleil A."/>
            <person name="Alvarado L."/>
            <person name="Arachchi H.M."/>
            <person name="Berlin A."/>
            <person name="Chapman S.B."/>
            <person name="Goldberg J."/>
            <person name="Griggs A."/>
            <person name="Gujja S."/>
            <person name="Hansen M."/>
            <person name="Howarth C."/>
            <person name="Imamovic A."/>
            <person name="Larimer J."/>
            <person name="McCowen C."/>
            <person name="Montmayeur A."/>
            <person name="Murphy C."/>
            <person name="Neiman D."/>
            <person name="Pearson M."/>
            <person name="Priest M."/>
            <person name="Roberts A."/>
            <person name="Saif S."/>
            <person name="Shea T."/>
            <person name="Sisk P."/>
            <person name="Sykes S."/>
            <person name="Wortman J."/>
            <person name="Nusbaum C."/>
            <person name="Birren B."/>
        </authorList>
    </citation>
    <scope>NUCLEOTIDE SEQUENCE [LARGE SCALE GENOMIC DNA]</scope>
    <source>
        <strain evidence="4">ACS-171-V-Col2</strain>
    </source>
</reference>
<dbReference type="AlphaFoldDB" id="K9F2I1"/>